<organism evidence="2 3">
    <name type="scientific">Aromia moschata</name>
    <dbReference type="NCBI Taxonomy" id="1265417"/>
    <lineage>
        <taxon>Eukaryota</taxon>
        <taxon>Metazoa</taxon>
        <taxon>Ecdysozoa</taxon>
        <taxon>Arthropoda</taxon>
        <taxon>Hexapoda</taxon>
        <taxon>Insecta</taxon>
        <taxon>Pterygota</taxon>
        <taxon>Neoptera</taxon>
        <taxon>Endopterygota</taxon>
        <taxon>Coleoptera</taxon>
        <taxon>Polyphaga</taxon>
        <taxon>Cucujiformia</taxon>
        <taxon>Chrysomeloidea</taxon>
        <taxon>Cerambycidae</taxon>
        <taxon>Cerambycinae</taxon>
        <taxon>Callichromatini</taxon>
        <taxon>Aromia</taxon>
    </lineage>
</organism>
<comment type="caution">
    <text evidence="2">The sequence shown here is derived from an EMBL/GenBank/DDBJ whole genome shotgun (WGS) entry which is preliminary data.</text>
</comment>
<proteinExistence type="predicted"/>
<reference evidence="2" key="1">
    <citation type="journal article" date="2023" name="Insect Mol. Biol.">
        <title>Genome sequencing provides insights into the evolution of gene families encoding plant cell wall-degrading enzymes in longhorned beetles.</title>
        <authorList>
            <person name="Shin N.R."/>
            <person name="Okamura Y."/>
            <person name="Kirsch R."/>
            <person name="Pauchet Y."/>
        </authorList>
    </citation>
    <scope>NUCLEOTIDE SEQUENCE</scope>
    <source>
        <strain evidence="2">AMC_N1</strain>
    </source>
</reference>
<feature type="region of interest" description="Disordered" evidence="1">
    <location>
        <begin position="38"/>
        <end position="59"/>
    </location>
</feature>
<dbReference type="AlphaFoldDB" id="A0AAV8YBT8"/>
<feature type="compositionally biased region" description="Polar residues" evidence="1">
    <location>
        <begin position="41"/>
        <end position="55"/>
    </location>
</feature>
<dbReference type="EMBL" id="JAPWTK010000135">
    <property type="protein sequence ID" value="KAJ8948478.1"/>
    <property type="molecule type" value="Genomic_DNA"/>
</dbReference>
<evidence type="ECO:0000313" key="2">
    <source>
        <dbReference type="EMBL" id="KAJ8948478.1"/>
    </source>
</evidence>
<evidence type="ECO:0000256" key="1">
    <source>
        <dbReference type="SAM" id="MobiDB-lite"/>
    </source>
</evidence>
<sequence length="76" mass="8905">MLVHKDISEVKAHQCKLCPYKTKRKSDLPKHMLIHKDYSENPKTAQTRQESMSEQQELEGCFAIKSEEVDIKDEED</sequence>
<evidence type="ECO:0008006" key="4">
    <source>
        <dbReference type="Google" id="ProtNLM"/>
    </source>
</evidence>
<keyword evidence="3" id="KW-1185">Reference proteome</keyword>
<dbReference type="SUPFAM" id="SSF57667">
    <property type="entry name" value="beta-beta-alpha zinc fingers"/>
    <property type="match status" value="1"/>
</dbReference>
<name>A0AAV8YBT8_9CUCU</name>
<protein>
    <recommendedName>
        <fullName evidence="4">C2H2-type domain-containing protein</fullName>
    </recommendedName>
</protein>
<dbReference type="InterPro" id="IPR036236">
    <property type="entry name" value="Znf_C2H2_sf"/>
</dbReference>
<dbReference type="Proteomes" id="UP001162162">
    <property type="component" value="Unassembled WGS sequence"/>
</dbReference>
<dbReference type="Gene3D" id="3.30.160.60">
    <property type="entry name" value="Classic Zinc Finger"/>
    <property type="match status" value="1"/>
</dbReference>
<evidence type="ECO:0000313" key="3">
    <source>
        <dbReference type="Proteomes" id="UP001162162"/>
    </source>
</evidence>
<gene>
    <name evidence="2" type="ORF">NQ318_000014</name>
</gene>
<accession>A0AAV8YBT8</accession>